<dbReference type="PROSITE" id="PS51318">
    <property type="entry name" value="TAT"/>
    <property type="match status" value="1"/>
</dbReference>
<keyword evidence="1" id="KW-0732">Signal</keyword>
<name>A0ABQ2LI68_9ACTN</name>
<evidence type="ECO:0000313" key="2">
    <source>
        <dbReference type="EMBL" id="GGO34907.1"/>
    </source>
</evidence>
<evidence type="ECO:0008006" key="4">
    <source>
        <dbReference type="Google" id="ProtNLM"/>
    </source>
</evidence>
<dbReference type="InterPro" id="IPR006311">
    <property type="entry name" value="TAT_signal"/>
</dbReference>
<feature type="signal peptide" evidence="1">
    <location>
        <begin position="1"/>
        <end position="31"/>
    </location>
</feature>
<keyword evidence="3" id="KW-1185">Reference proteome</keyword>
<accession>A0ABQ2LI68</accession>
<dbReference type="RefSeq" id="WP_189172598.1">
    <property type="nucleotide sequence ID" value="NZ_BMNG01000001.1"/>
</dbReference>
<feature type="chain" id="PRO_5047085716" description="Twin-arginine translocation signal domain-containing protein" evidence="1">
    <location>
        <begin position="32"/>
        <end position="373"/>
    </location>
</feature>
<sequence length="373" mass="38288">MAVSRRNLLRSAAAVVPALALGSALPGGASAAGGALPEWRVFPFTTSSDWYGFKRLAFAPGGGAMAAGSHYHWDEIVKEEPAAFAFDGTDWKSYEFSKFPKDTRPLTGISVGAADDVWAVGERINRPTMLDEAQILHWDGTAWSDRTGAAGSAIGRPEQIDGTGGALWVVGNAKYPATGAVALRRSGSAWTSVPLPATLGAHSGLLTVRVVAADDVWVGGYTATEARGTRTPLVMHWNGTAWKVLPTPFGSALGQVSALLVRDGVCWAGGAAGARAAVATWSGGAWSLRSPEGQDASEVTQLAAYGAEVWSVGTRVALQRWTGASWSAAPSPTSAPLTSGALANGPDGSLWLAGSTSAAGGVPAFFAQLPAAA</sequence>
<gene>
    <name evidence="2" type="ORF">GCM10012286_04730</name>
</gene>
<reference evidence="3" key="1">
    <citation type="journal article" date="2019" name="Int. J. Syst. Evol. Microbiol.">
        <title>The Global Catalogue of Microorganisms (GCM) 10K type strain sequencing project: providing services to taxonomists for standard genome sequencing and annotation.</title>
        <authorList>
            <consortium name="The Broad Institute Genomics Platform"/>
            <consortium name="The Broad Institute Genome Sequencing Center for Infectious Disease"/>
            <person name="Wu L."/>
            <person name="Ma J."/>
        </authorList>
    </citation>
    <scope>NUCLEOTIDE SEQUENCE [LARGE SCALE GENOMIC DNA]</scope>
    <source>
        <strain evidence="3">CGMCC 4.7349</strain>
    </source>
</reference>
<protein>
    <recommendedName>
        <fullName evidence="4">Twin-arginine translocation signal domain-containing protein</fullName>
    </recommendedName>
</protein>
<evidence type="ECO:0000256" key="1">
    <source>
        <dbReference type="SAM" id="SignalP"/>
    </source>
</evidence>
<dbReference type="EMBL" id="BMNG01000001">
    <property type="protein sequence ID" value="GGO34907.1"/>
    <property type="molecule type" value="Genomic_DNA"/>
</dbReference>
<organism evidence="2 3">
    <name type="scientific">Streptomyces lasiicapitis</name>
    <dbReference type="NCBI Taxonomy" id="1923961"/>
    <lineage>
        <taxon>Bacteria</taxon>
        <taxon>Bacillati</taxon>
        <taxon>Actinomycetota</taxon>
        <taxon>Actinomycetes</taxon>
        <taxon>Kitasatosporales</taxon>
        <taxon>Streptomycetaceae</taxon>
        <taxon>Streptomyces</taxon>
    </lineage>
</organism>
<dbReference type="Proteomes" id="UP000656881">
    <property type="component" value="Unassembled WGS sequence"/>
</dbReference>
<proteinExistence type="predicted"/>
<comment type="caution">
    <text evidence="2">The sequence shown here is derived from an EMBL/GenBank/DDBJ whole genome shotgun (WGS) entry which is preliminary data.</text>
</comment>
<evidence type="ECO:0000313" key="3">
    <source>
        <dbReference type="Proteomes" id="UP000656881"/>
    </source>
</evidence>